<protein>
    <recommendedName>
        <fullName evidence="3">FA complementation group F</fullName>
    </recommendedName>
</protein>
<dbReference type="PANTHER" id="PTHR14449">
    <property type="entry name" value="FANCONI ANEMIA GROUP F PROTEIN FANCF"/>
    <property type="match status" value="1"/>
</dbReference>
<dbReference type="AlphaFoldDB" id="A0A9N7U2E1"/>
<dbReference type="Gene3D" id="1.25.40.490">
    <property type="match status" value="1"/>
</dbReference>
<dbReference type="GO" id="GO:0036297">
    <property type="term" value="P:interstrand cross-link repair"/>
    <property type="evidence" value="ECO:0007669"/>
    <property type="project" value="InterPro"/>
</dbReference>
<gene>
    <name evidence="1" type="ORF">PLEPLA_LOCUS11331</name>
</gene>
<evidence type="ECO:0008006" key="3">
    <source>
        <dbReference type="Google" id="ProtNLM"/>
    </source>
</evidence>
<dbReference type="EMBL" id="CADEAL010000655">
    <property type="protein sequence ID" value="CAB1423411.1"/>
    <property type="molecule type" value="Genomic_DNA"/>
</dbReference>
<evidence type="ECO:0000313" key="2">
    <source>
        <dbReference type="Proteomes" id="UP001153269"/>
    </source>
</evidence>
<dbReference type="InterPro" id="IPR035428">
    <property type="entry name" value="FANCF"/>
</dbReference>
<dbReference type="PANTHER" id="PTHR14449:SF2">
    <property type="entry name" value="FANCONI ANEMIA GROUP F PROTEIN"/>
    <property type="match status" value="1"/>
</dbReference>
<reference evidence="1" key="1">
    <citation type="submission" date="2020-03" db="EMBL/GenBank/DDBJ databases">
        <authorList>
            <person name="Weist P."/>
        </authorList>
    </citation>
    <scope>NUCLEOTIDE SEQUENCE</scope>
</reference>
<evidence type="ECO:0000313" key="1">
    <source>
        <dbReference type="EMBL" id="CAB1423411.1"/>
    </source>
</evidence>
<organism evidence="1 2">
    <name type="scientific">Pleuronectes platessa</name>
    <name type="common">European plaice</name>
    <dbReference type="NCBI Taxonomy" id="8262"/>
    <lineage>
        <taxon>Eukaryota</taxon>
        <taxon>Metazoa</taxon>
        <taxon>Chordata</taxon>
        <taxon>Craniata</taxon>
        <taxon>Vertebrata</taxon>
        <taxon>Euteleostomi</taxon>
        <taxon>Actinopterygii</taxon>
        <taxon>Neopterygii</taxon>
        <taxon>Teleostei</taxon>
        <taxon>Neoteleostei</taxon>
        <taxon>Acanthomorphata</taxon>
        <taxon>Carangaria</taxon>
        <taxon>Pleuronectiformes</taxon>
        <taxon>Pleuronectoidei</taxon>
        <taxon>Pleuronectidae</taxon>
        <taxon>Pleuronectes</taxon>
    </lineage>
</organism>
<sequence length="336" mass="37022">MESALRNLSSSVELLAVAAHSGAVDQWDDHSLSSAFDWARYCEHLFSRFHNNPAVRGAMEEQLQLTNGRLRAAFPGSTEVSFPDLSRCQHHLLIGLLNNPKLPISIMKLLFDSNAPADSGCVDVSGLCSRIIQCKSACKVLSPLTPPSAVGADAEVQGGLLMERLGALITHGRAEHFLDSVLRGCEGAAAEHFCLVIAAALLTRTNSETASHEVLLDWLLKEQPSTLERTCSALPTARLMDLVKEHLKFRDAYRDVLKKWASEMEYSIGDGEWVQSRTNPPASFQKLTEHFQALFETCPSLRDDVEKELNALKISDGDFDVRGLSVWGDLLSELHK</sequence>
<comment type="caution">
    <text evidence="1">The sequence shown here is derived from an EMBL/GenBank/DDBJ whole genome shotgun (WGS) entry which is preliminary data.</text>
</comment>
<name>A0A9N7U2E1_PLEPL</name>
<dbReference type="InterPro" id="IPR038505">
    <property type="entry name" value="FANCF_C_sf"/>
</dbReference>
<dbReference type="Pfam" id="PF11107">
    <property type="entry name" value="FANCF"/>
    <property type="match status" value="1"/>
</dbReference>
<dbReference type="Proteomes" id="UP001153269">
    <property type="component" value="Unassembled WGS sequence"/>
</dbReference>
<keyword evidence="2" id="KW-1185">Reference proteome</keyword>
<accession>A0A9N7U2E1</accession>
<proteinExistence type="predicted"/>
<dbReference type="GO" id="GO:0043240">
    <property type="term" value="C:Fanconi anaemia nuclear complex"/>
    <property type="evidence" value="ECO:0007669"/>
    <property type="project" value="InterPro"/>
</dbReference>